<organism evidence="1">
    <name type="scientific">Anguilla anguilla</name>
    <name type="common">European freshwater eel</name>
    <name type="synonym">Muraena anguilla</name>
    <dbReference type="NCBI Taxonomy" id="7936"/>
    <lineage>
        <taxon>Eukaryota</taxon>
        <taxon>Metazoa</taxon>
        <taxon>Chordata</taxon>
        <taxon>Craniata</taxon>
        <taxon>Vertebrata</taxon>
        <taxon>Euteleostomi</taxon>
        <taxon>Actinopterygii</taxon>
        <taxon>Neopterygii</taxon>
        <taxon>Teleostei</taxon>
        <taxon>Anguilliformes</taxon>
        <taxon>Anguillidae</taxon>
        <taxon>Anguilla</taxon>
    </lineage>
</organism>
<name>A0A0E9TNA8_ANGAN</name>
<accession>A0A0E9TNA8</accession>
<sequence>MLPKHEASFENAYFSLEKHCNCPVTYVIGFFATVMNPFFFINPLNINEVKEPLSVMLSMVGNSL</sequence>
<protein>
    <submittedName>
        <fullName evidence="1">Uncharacterized protein</fullName>
    </submittedName>
</protein>
<evidence type="ECO:0000313" key="1">
    <source>
        <dbReference type="EMBL" id="JAH55086.1"/>
    </source>
</evidence>
<reference evidence="1" key="1">
    <citation type="submission" date="2014-11" db="EMBL/GenBank/DDBJ databases">
        <authorList>
            <person name="Amaro Gonzalez C."/>
        </authorList>
    </citation>
    <scope>NUCLEOTIDE SEQUENCE</scope>
</reference>
<dbReference type="AlphaFoldDB" id="A0A0E9TNA8"/>
<reference evidence="1" key="2">
    <citation type="journal article" date="2015" name="Fish Shellfish Immunol.">
        <title>Early steps in the European eel (Anguilla anguilla)-Vibrio vulnificus interaction in the gills: Role of the RtxA13 toxin.</title>
        <authorList>
            <person name="Callol A."/>
            <person name="Pajuelo D."/>
            <person name="Ebbesson L."/>
            <person name="Teles M."/>
            <person name="MacKenzie S."/>
            <person name="Amaro C."/>
        </authorList>
    </citation>
    <scope>NUCLEOTIDE SEQUENCE</scope>
</reference>
<proteinExistence type="predicted"/>
<dbReference type="EMBL" id="GBXM01053491">
    <property type="protein sequence ID" value="JAH55086.1"/>
    <property type="molecule type" value="Transcribed_RNA"/>
</dbReference>